<evidence type="ECO:0000256" key="1">
    <source>
        <dbReference type="SAM" id="MobiDB-lite"/>
    </source>
</evidence>
<dbReference type="Proteomes" id="UP001197247">
    <property type="component" value="Unassembled WGS sequence"/>
</dbReference>
<evidence type="ECO:0000313" key="3">
    <source>
        <dbReference type="Proteomes" id="UP001197247"/>
    </source>
</evidence>
<gene>
    <name evidence="2" type="ORF">KIH74_05430</name>
</gene>
<proteinExistence type="predicted"/>
<protein>
    <recommendedName>
        <fullName evidence="4">Secreted protein</fullName>
    </recommendedName>
</protein>
<feature type="compositionally biased region" description="Basic and acidic residues" evidence="1">
    <location>
        <begin position="86"/>
        <end position="95"/>
    </location>
</feature>
<reference evidence="2 3" key="1">
    <citation type="submission" date="2021-05" db="EMBL/GenBank/DDBJ databases">
        <title>Kineosporia and Streptomyces sp. nov. two new marine actinobacteria isolated from Coral.</title>
        <authorList>
            <person name="Buangrab K."/>
            <person name="Sutthacheep M."/>
            <person name="Yeemin T."/>
            <person name="Harunari E."/>
            <person name="Igarashi Y."/>
            <person name="Kanchanasin P."/>
            <person name="Tanasupawat S."/>
            <person name="Phongsopitanun W."/>
        </authorList>
    </citation>
    <scope>NUCLEOTIDE SEQUENCE [LARGE SCALE GENOMIC DNA]</scope>
    <source>
        <strain evidence="2 3">J2-2</strain>
    </source>
</reference>
<feature type="compositionally biased region" description="Basic residues" evidence="1">
    <location>
        <begin position="75"/>
        <end position="85"/>
    </location>
</feature>
<feature type="region of interest" description="Disordered" evidence="1">
    <location>
        <begin position="29"/>
        <end position="118"/>
    </location>
</feature>
<evidence type="ECO:0000313" key="2">
    <source>
        <dbReference type="EMBL" id="MBT0768354.1"/>
    </source>
</evidence>
<evidence type="ECO:0008006" key="4">
    <source>
        <dbReference type="Google" id="ProtNLM"/>
    </source>
</evidence>
<organism evidence="2 3">
    <name type="scientific">Kineosporia corallincola</name>
    <dbReference type="NCBI Taxonomy" id="2835133"/>
    <lineage>
        <taxon>Bacteria</taxon>
        <taxon>Bacillati</taxon>
        <taxon>Actinomycetota</taxon>
        <taxon>Actinomycetes</taxon>
        <taxon>Kineosporiales</taxon>
        <taxon>Kineosporiaceae</taxon>
        <taxon>Kineosporia</taxon>
    </lineage>
</organism>
<dbReference type="RefSeq" id="WP_214154653.1">
    <property type="nucleotide sequence ID" value="NZ_JAHBAY010000002.1"/>
</dbReference>
<name>A0ABS5TFG9_9ACTN</name>
<sequence length="138" mass="15582">MSYRYWLWLMRTLIRLALFLGLCEIVPPPITRAPRPPASGRSDRSDRSGGQGRSGRLTRPARSIRPPGPATSRRPWARASRHPTGPHHDDHERATAWRTTSPARCGVRVTPPDVSRPPIIPLIKLIHPPRQNPDSMDR</sequence>
<accession>A0ABS5TFG9</accession>
<comment type="caution">
    <text evidence="2">The sequence shown here is derived from an EMBL/GenBank/DDBJ whole genome shotgun (WGS) entry which is preliminary data.</text>
</comment>
<keyword evidence="3" id="KW-1185">Reference proteome</keyword>
<dbReference type="EMBL" id="JAHBAY010000002">
    <property type="protein sequence ID" value="MBT0768354.1"/>
    <property type="molecule type" value="Genomic_DNA"/>
</dbReference>